<dbReference type="Pfam" id="PF00672">
    <property type="entry name" value="HAMP"/>
    <property type="match status" value="1"/>
</dbReference>
<organism evidence="17">
    <name type="scientific">bioreactor metagenome</name>
    <dbReference type="NCBI Taxonomy" id="1076179"/>
    <lineage>
        <taxon>unclassified sequences</taxon>
        <taxon>metagenomes</taxon>
        <taxon>ecological metagenomes</taxon>
    </lineage>
</organism>
<dbReference type="Gene3D" id="3.30.565.10">
    <property type="entry name" value="Histidine kinase-like ATPase, C-terminal domain"/>
    <property type="match status" value="1"/>
</dbReference>
<dbReference type="InterPro" id="IPR003594">
    <property type="entry name" value="HATPase_dom"/>
</dbReference>
<feature type="transmembrane region" description="Helical" evidence="14">
    <location>
        <begin position="20"/>
        <end position="39"/>
    </location>
</feature>
<keyword evidence="8" id="KW-0547">Nucleotide-binding</keyword>
<dbReference type="GO" id="GO:0005524">
    <property type="term" value="F:ATP binding"/>
    <property type="evidence" value="ECO:0007669"/>
    <property type="project" value="UniProtKB-KW"/>
</dbReference>
<evidence type="ECO:0000256" key="9">
    <source>
        <dbReference type="ARBA" id="ARBA00022777"/>
    </source>
</evidence>
<dbReference type="GO" id="GO:0000155">
    <property type="term" value="F:phosphorelay sensor kinase activity"/>
    <property type="evidence" value="ECO:0007669"/>
    <property type="project" value="InterPro"/>
</dbReference>
<evidence type="ECO:0000256" key="7">
    <source>
        <dbReference type="ARBA" id="ARBA00022692"/>
    </source>
</evidence>
<feature type="transmembrane region" description="Helical" evidence="14">
    <location>
        <begin position="160"/>
        <end position="178"/>
    </location>
</feature>
<evidence type="ECO:0000259" key="15">
    <source>
        <dbReference type="PROSITE" id="PS50109"/>
    </source>
</evidence>
<keyword evidence="12" id="KW-0902">Two-component regulatory system</keyword>
<dbReference type="InterPro" id="IPR003661">
    <property type="entry name" value="HisK_dim/P_dom"/>
</dbReference>
<keyword evidence="7 14" id="KW-0812">Transmembrane</keyword>
<keyword evidence="5" id="KW-0597">Phosphoprotein</keyword>
<dbReference type="Pfam" id="PF00512">
    <property type="entry name" value="HisKA"/>
    <property type="match status" value="1"/>
</dbReference>
<evidence type="ECO:0000256" key="11">
    <source>
        <dbReference type="ARBA" id="ARBA00022989"/>
    </source>
</evidence>
<dbReference type="InterPro" id="IPR036097">
    <property type="entry name" value="HisK_dim/P_sf"/>
</dbReference>
<keyword evidence="10" id="KW-0067">ATP-binding</keyword>
<dbReference type="InterPro" id="IPR050398">
    <property type="entry name" value="HssS/ArlS-like"/>
</dbReference>
<dbReference type="EC" id="2.7.13.3" evidence="3"/>
<dbReference type="CDD" id="cd06225">
    <property type="entry name" value="HAMP"/>
    <property type="match status" value="1"/>
</dbReference>
<evidence type="ECO:0000256" key="5">
    <source>
        <dbReference type="ARBA" id="ARBA00022553"/>
    </source>
</evidence>
<feature type="domain" description="Histidine kinase" evidence="15">
    <location>
        <begin position="246"/>
        <end position="448"/>
    </location>
</feature>
<evidence type="ECO:0000256" key="3">
    <source>
        <dbReference type="ARBA" id="ARBA00012438"/>
    </source>
</evidence>
<gene>
    <name evidence="17" type="ORF">SDC9_73633</name>
</gene>
<evidence type="ECO:0000256" key="4">
    <source>
        <dbReference type="ARBA" id="ARBA00022475"/>
    </source>
</evidence>
<dbReference type="EMBL" id="VSSQ01004914">
    <property type="protein sequence ID" value="MPM27128.1"/>
    <property type="molecule type" value="Genomic_DNA"/>
</dbReference>
<name>A0A644YGK2_9ZZZZ</name>
<comment type="subcellular location">
    <subcellularLocation>
        <location evidence="2">Cell membrane</location>
        <topology evidence="2">Multi-pass membrane protein</topology>
    </subcellularLocation>
</comment>
<dbReference type="SUPFAM" id="SSF158472">
    <property type="entry name" value="HAMP domain-like"/>
    <property type="match status" value="1"/>
</dbReference>
<proteinExistence type="predicted"/>
<dbReference type="CDD" id="cd00082">
    <property type="entry name" value="HisKA"/>
    <property type="match status" value="1"/>
</dbReference>
<keyword evidence="11 14" id="KW-1133">Transmembrane helix</keyword>
<evidence type="ECO:0000256" key="13">
    <source>
        <dbReference type="ARBA" id="ARBA00023136"/>
    </source>
</evidence>
<feature type="domain" description="HAMP" evidence="16">
    <location>
        <begin position="185"/>
        <end position="231"/>
    </location>
</feature>
<evidence type="ECO:0000256" key="6">
    <source>
        <dbReference type="ARBA" id="ARBA00022679"/>
    </source>
</evidence>
<evidence type="ECO:0000256" key="1">
    <source>
        <dbReference type="ARBA" id="ARBA00000085"/>
    </source>
</evidence>
<keyword evidence="13 14" id="KW-0472">Membrane</keyword>
<comment type="caution">
    <text evidence="17">The sequence shown here is derived from an EMBL/GenBank/DDBJ whole genome shotgun (WGS) entry which is preliminary data.</text>
</comment>
<dbReference type="SMART" id="SM00388">
    <property type="entry name" value="HisKA"/>
    <property type="match status" value="1"/>
</dbReference>
<evidence type="ECO:0000313" key="17">
    <source>
        <dbReference type="EMBL" id="MPM27128.1"/>
    </source>
</evidence>
<keyword evidence="4" id="KW-1003">Cell membrane</keyword>
<sequence length="453" mass="51312">MSKRSVRVFPSHLGLEVLSYFLIALITAVGVYLFADYFANEIIYERFTNTAAIVAETRQDLNNFKNFVAENQVASSDTKAINNWLYDQKYILMDIFKNEYLVYSNYPSYATSTYGLPALKWGGMPEPPGRHLYDVSFSDGMAQVEIYTLAASKVYSAVQFFELVLAFGCFILIFLTIFSSKFKYIDQLQNEMEIIGTGNLDFPVTIEGNDEITFLARGIDEMRQSFLERTKTEYEARRANSELITSISHDIRTPLTILIGNLDVIASKKYQSEEQQARYIENCRKKAYQLKELTDRLFQYFLVFGDAYQEPALELMDGYAMLGQMTGEYSLALEDQGFTVNIQDDAEGANDCFIEANAIAVRRVFDNLFGNIKKYALPGSSIEVTVACQDGALTVSIKNVIDEAMQKTESTNIGLATCQKIMDQHGGTFFTRKTGHEFWATVSFPVKQRKSDS</sequence>
<dbReference type="GO" id="GO:0005886">
    <property type="term" value="C:plasma membrane"/>
    <property type="evidence" value="ECO:0007669"/>
    <property type="project" value="UniProtKB-SubCell"/>
</dbReference>
<dbReference type="InterPro" id="IPR005467">
    <property type="entry name" value="His_kinase_dom"/>
</dbReference>
<evidence type="ECO:0000256" key="2">
    <source>
        <dbReference type="ARBA" id="ARBA00004651"/>
    </source>
</evidence>
<dbReference type="PROSITE" id="PS50109">
    <property type="entry name" value="HIS_KIN"/>
    <property type="match status" value="1"/>
</dbReference>
<dbReference type="PANTHER" id="PTHR45528">
    <property type="entry name" value="SENSOR HISTIDINE KINASE CPXA"/>
    <property type="match status" value="1"/>
</dbReference>
<dbReference type="PROSITE" id="PS50885">
    <property type="entry name" value="HAMP"/>
    <property type="match status" value="1"/>
</dbReference>
<evidence type="ECO:0000256" key="12">
    <source>
        <dbReference type="ARBA" id="ARBA00023012"/>
    </source>
</evidence>
<comment type="catalytic activity">
    <reaction evidence="1">
        <text>ATP + protein L-histidine = ADP + protein N-phospho-L-histidine.</text>
        <dbReference type="EC" id="2.7.13.3"/>
    </reaction>
</comment>
<accession>A0A644YGK2</accession>
<dbReference type="SUPFAM" id="SSF55874">
    <property type="entry name" value="ATPase domain of HSP90 chaperone/DNA topoisomerase II/histidine kinase"/>
    <property type="match status" value="1"/>
</dbReference>
<protein>
    <recommendedName>
        <fullName evidence="3">histidine kinase</fullName>
        <ecNumber evidence="3">2.7.13.3</ecNumber>
    </recommendedName>
</protein>
<dbReference type="SUPFAM" id="SSF47384">
    <property type="entry name" value="Homodimeric domain of signal transducing histidine kinase"/>
    <property type="match status" value="1"/>
</dbReference>
<dbReference type="Gene3D" id="1.10.287.130">
    <property type="match status" value="1"/>
</dbReference>
<evidence type="ECO:0000256" key="8">
    <source>
        <dbReference type="ARBA" id="ARBA00022741"/>
    </source>
</evidence>
<dbReference type="PANTHER" id="PTHR45528:SF1">
    <property type="entry name" value="SENSOR HISTIDINE KINASE CPXA"/>
    <property type="match status" value="1"/>
</dbReference>
<dbReference type="Gene3D" id="6.10.340.10">
    <property type="match status" value="1"/>
</dbReference>
<keyword evidence="9" id="KW-0418">Kinase</keyword>
<keyword evidence="6" id="KW-0808">Transferase</keyword>
<dbReference type="AlphaFoldDB" id="A0A644YGK2"/>
<dbReference type="InterPro" id="IPR003660">
    <property type="entry name" value="HAMP_dom"/>
</dbReference>
<dbReference type="InterPro" id="IPR036890">
    <property type="entry name" value="HATPase_C_sf"/>
</dbReference>
<dbReference type="SMART" id="SM00387">
    <property type="entry name" value="HATPase_c"/>
    <property type="match status" value="1"/>
</dbReference>
<dbReference type="Pfam" id="PF02518">
    <property type="entry name" value="HATPase_c"/>
    <property type="match status" value="1"/>
</dbReference>
<evidence type="ECO:0000256" key="10">
    <source>
        <dbReference type="ARBA" id="ARBA00022840"/>
    </source>
</evidence>
<evidence type="ECO:0000256" key="14">
    <source>
        <dbReference type="SAM" id="Phobius"/>
    </source>
</evidence>
<evidence type="ECO:0000259" key="16">
    <source>
        <dbReference type="PROSITE" id="PS50885"/>
    </source>
</evidence>
<reference evidence="17" key="1">
    <citation type="submission" date="2019-08" db="EMBL/GenBank/DDBJ databases">
        <authorList>
            <person name="Kucharzyk K."/>
            <person name="Murdoch R.W."/>
            <person name="Higgins S."/>
            <person name="Loffler F."/>
        </authorList>
    </citation>
    <scope>NUCLEOTIDE SEQUENCE</scope>
</reference>